<proteinExistence type="inferred from homology"/>
<dbReference type="InterPro" id="IPR046364">
    <property type="entry name" value="Exo70_C"/>
</dbReference>
<organism evidence="6 7">
    <name type="scientific">Juglans regia</name>
    <name type="common">English walnut</name>
    <dbReference type="NCBI Taxonomy" id="51240"/>
    <lineage>
        <taxon>Eukaryota</taxon>
        <taxon>Viridiplantae</taxon>
        <taxon>Streptophyta</taxon>
        <taxon>Embryophyta</taxon>
        <taxon>Tracheophyta</taxon>
        <taxon>Spermatophyta</taxon>
        <taxon>Magnoliopsida</taxon>
        <taxon>eudicotyledons</taxon>
        <taxon>Gunneridae</taxon>
        <taxon>Pentapetalae</taxon>
        <taxon>rosids</taxon>
        <taxon>fabids</taxon>
        <taxon>Fagales</taxon>
        <taxon>Juglandaceae</taxon>
        <taxon>Juglans</taxon>
    </lineage>
</organism>
<sequence length="614" mass="69209">MRNHFLFKSSPPSKTIPPPSPPRTTFSESLMNENIEIAESLIIKWSTDASSYVKIASLFHDDRTESKQFLHSVRDLQSAMKYFVTQNAASEKLVRAHTLMQMAMKRLEKEFYQILSANRACLDPESVSARSSRSSAARSSVSDLEDDESEDEFRAVGESVSEVDRASMIAMADLEAIADCMIASGYGKECVKIYKVIRKSIIDEALYHLGVERLSLSKVLKIDWEVLELKIKKWLNAVKMAVKTLFYGERILCDTVFSASESIRESCFADISRESAISLFEFPEIVAKSKKSPEKMFRMLDMYEAISDSWPEIESIFSYESTSVVRSQAVSSLVKLGEAVRTMLTDFETAIQKDPSKSPVPGGGVHPLTRYVMNYISFLADYSGVLADIVTDWPLTLHSPLPESCFDSLESDDSLISTRIAWLILVLLCKLDGKTEFYKDAALSYLFLANNLQYVVVKVRTSNLKLLLGEDWVTMHESKVKQYASNYERMGWNKVFSSLPENPTAEISLEQARDCLKKFNLAFDEAYRKQSAWIITDPKLRDEIKISVAKKLRSAYQEFYNKYRGKLRFGSGSLVRYTPDDLGNYLSDLFYATGSAGSVSSSSSTSHSRGGQSH</sequence>
<evidence type="ECO:0000256" key="4">
    <source>
        <dbReference type="SAM" id="MobiDB-lite"/>
    </source>
</evidence>
<dbReference type="Gene3D" id="1.20.1280.170">
    <property type="entry name" value="Exocyst complex component Exo70"/>
    <property type="match status" value="1"/>
</dbReference>
<comment type="function">
    <text evidence="3">Component of the exocyst complex.</text>
</comment>
<dbReference type="KEGG" id="jre:109018463"/>
<dbReference type="InterPro" id="IPR004140">
    <property type="entry name" value="Exo70"/>
</dbReference>
<dbReference type="GO" id="GO:0015031">
    <property type="term" value="P:protein transport"/>
    <property type="evidence" value="ECO:0007669"/>
    <property type="project" value="UniProtKB-KW"/>
</dbReference>
<dbReference type="RefSeq" id="XP_018856169.1">
    <property type="nucleotide sequence ID" value="XM_019000624.2"/>
</dbReference>
<dbReference type="GeneID" id="109018463"/>
<dbReference type="SUPFAM" id="SSF74788">
    <property type="entry name" value="Cullin repeat-like"/>
    <property type="match status" value="1"/>
</dbReference>
<reference evidence="7 8" key="1">
    <citation type="submission" date="2025-04" db="UniProtKB">
        <authorList>
            <consortium name="RefSeq"/>
        </authorList>
    </citation>
    <scope>IDENTIFICATION</scope>
    <source>
        <tissue evidence="7 8">Leaves</tissue>
    </source>
</reference>
<protein>
    <recommendedName>
        <fullName evidence="3">Exocyst subunit Exo70 family protein</fullName>
    </recommendedName>
</protein>
<gene>
    <name evidence="7" type="primary">LOC109018463</name>
    <name evidence="8" type="synonym">LOC118344466</name>
</gene>
<comment type="similarity">
    <text evidence="1 3">Belongs to the EXO70 family.</text>
</comment>
<name>A0A2I4HJ34_JUGRE</name>
<dbReference type="Pfam" id="PF03081">
    <property type="entry name" value="Exo70_C"/>
    <property type="match status" value="1"/>
</dbReference>
<dbReference type="RefSeq" id="XP_035540902.1">
    <property type="nucleotide sequence ID" value="XM_035685009.1"/>
</dbReference>
<dbReference type="STRING" id="51240.A0A2I4HJ34"/>
<dbReference type="FunFam" id="1.20.1280.170:FF:000003">
    <property type="entry name" value="Exocyst subunit Exo70 family protein"/>
    <property type="match status" value="1"/>
</dbReference>
<dbReference type="Gramene" id="Jr14_12130_p1">
    <property type="protein sequence ID" value="cds.Jr14_12130_p1"/>
    <property type="gene ID" value="Jr14_12130"/>
</dbReference>
<evidence type="ECO:0000256" key="1">
    <source>
        <dbReference type="ARBA" id="ARBA00006756"/>
    </source>
</evidence>
<feature type="region of interest" description="Disordered" evidence="4">
    <location>
        <begin position="1"/>
        <end position="23"/>
    </location>
</feature>
<dbReference type="GO" id="GO:0006887">
    <property type="term" value="P:exocytosis"/>
    <property type="evidence" value="ECO:0000318"/>
    <property type="project" value="GO_Central"/>
</dbReference>
<evidence type="ECO:0000313" key="8">
    <source>
        <dbReference type="RefSeq" id="XP_035540902.1"/>
    </source>
</evidence>
<feature type="region of interest" description="Disordered" evidence="4">
    <location>
        <begin position="595"/>
        <end position="614"/>
    </location>
</feature>
<evidence type="ECO:0000313" key="6">
    <source>
        <dbReference type="Proteomes" id="UP000235220"/>
    </source>
</evidence>
<keyword evidence="2 3" id="KW-0813">Transport</keyword>
<dbReference type="PANTHER" id="PTHR12542:SF17">
    <property type="entry name" value="EXOCYST SUBUNIT EXO70 FAMILY PROTEIN"/>
    <property type="match status" value="1"/>
</dbReference>
<dbReference type="Proteomes" id="UP000235220">
    <property type="component" value="Chromosome 14"/>
</dbReference>
<keyword evidence="3" id="KW-0268">Exocytosis</keyword>
<dbReference type="KEGG" id="jre:118344466"/>
<evidence type="ECO:0000259" key="5">
    <source>
        <dbReference type="Pfam" id="PF03081"/>
    </source>
</evidence>
<evidence type="ECO:0000256" key="3">
    <source>
        <dbReference type="RuleBase" id="RU365026"/>
    </source>
</evidence>
<dbReference type="AlphaFoldDB" id="A0A2I4HJ34"/>
<dbReference type="InterPro" id="IPR016159">
    <property type="entry name" value="Cullin_repeat-like_dom_sf"/>
</dbReference>
<keyword evidence="6" id="KW-1185">Reference proteome</keyword>
<keyword evidence="3" id="KW-0653">Protein transport</keyword>
<accession>A0A2I4HJ34</accession>
<dbReference type="GO" id="GO:0005546">
    <property type="term" value="F:phosphatidylinositol-4,5-bisphosphate binding"/>
    <property type="evidence" value="ECO:0007669"/>
    <property type="project" value="InterPro"/>
</dbReference>
<dbReference type="Pfam" id="PF20669">
    <property type="entry name" value="Exo70_N"/>
    <property type="match status" value="1"/>
</dbReference>
<dbReference type="OrthoDB" id="1922221at2759"/>
<dbReference type="PANTHER" id="PTHR12542">
    <property type="entry name" value="EXOCYST COMPLEX PROTEIN EXO70"/>
    <property type="match status" value="1"/>
</dbReference>
<evidence type="ECO:0000313" key="7">
    <source>
        <dbReference type="RefSeq" id="XP_018856169.1"/>
    </source>
</evidence>
<feature type="domain" description="Exocyst complex subunit Exo70 C-terminal" evidence="5">
    <location>
        <begin position="232"/>
        <end position="588"/>
    </location>
</feature>
<dbReference type="GO" id="GO:0000145">
    <property type="term" value="C:exocyst"/>
    <property type="evidence" value="ECO:0000318"/>
    <property type="project" value="GO_Central"/>
</dbReference>
<evidence type="ECO:0000256" key="2">
    <source>
        <dbReference type="ARBA" id="ARBA00022448"/>
    </source>
</evidence>